<dbReference type="AlphaFoldDB" id="A0A150PG36"/>
<organism evidence="1 2">
    <name type="scientific">Sorangium cellulosum</name>
    <name type="common">Polyangium cellulosum</name>
    <dbReference type="NCBI Taxonomy" id="56"/>
    <lineage>
        <taxon>Bacteria</taxon>
        <taxon>Pseudomonadati</taxon>
        <taxon>Myxococcota</taxon>
        <taxon>Polyangia</taxon>
        <taxon>Polyangiales</taxon>
        <taxon>Polyangiaceae</taxon>
        <taxon>Sorangium</taxon>
    </lineage>
</organism>
<comment type="caution">
    <text evidence="1">The sequence shown here is derived from an EMBL/GenBank/DDBJ whole genome shotgun (WGS) entry which is preliminary data.</text>
</comment>
<dbReference type="EMBL" id="JELY01001771">
    <property type="protein sequence ID" value="KYF54637.1"/>
    <property type="molecule type" value="Genomic_DNA"/>
</dbReference>
<dbReference type="InterPro" id="IPR021927">
    <property type="entry name" value="DUF3540"/>
</dbReference>
<reference evidence="1 2" key="1">
    <citation type="submission" date="2014-02" db="EMBL/GenBank/DDBJ databases">
        <title>The small core and large imbalanced accessory genome model reveals a collaborative survival strategy of Sorangium cellulosum strains in nature.</title>
        <authorList>
            <person name="Han K."/>
            <person name="Peng R."/>
            <person name="Blom J."/>
            <person name="Li Y.-Z."/>
        </authorList>
    </citation>
    <scope>NUCLEOTIDE SEQUENCE [LARGE SCALE GENOMIC DNA]</scope>
    <source>
        <strain evidence="1 2">So0157-25</strain>
    </source>
</reference>
<evidence type="ECO:0000313" key="2">
    <source>
        <dbReference type="Proteomes" id="UP000075420"/>
    </source>
</evidence>
<sequence>MSEGTVVRERAASVRAEEYLGPAHVLEARGQAVVIELPEGESAEATMALAIPYAPAVGDVLLVIGRGGRFYVIGVLHGTGKTTLELQGDVDVRAAGGALRLSGDRGVELRGPEVDLHGDKVRVFAGSLVQKAASLYQRVTDLFSLHARESHTVVDGSATTKAKSATVLTEETMTINGKEIHLG</sequence>
<gene>
    <name evidence="1" type="ORF">BE08_11830</name>
</gene>
<accession>A0A150PG36</accession>
<evidence type="ECO:0008006" key="3">
    <source>
        <dbReference type="Google" id="ProtNLM"/>
    </source>
</evidence>
<protein>
    <recommendedName>
        <fullName evidence="3">DUF3540 domain-containing protein</fullName>
    </recommendedName>
</protein>
<name>A0A150PG36_SORCE</name>
<evidence type="ECO:0000313" key="1">
    <source>
        <dbReference type="EMBL" id="KYF54637.1"/>
    </source>
</evidence>
<proteinExistence type="predicted"/>
<dbReference type="Proteomes" id="UP000075420">
    <property type="component" value="Unassembled WGS sequence"/>
</dbReference>
<dbReference type="Pfam" id="PF12059">
    <property type="entry name" value="DUF3540"/>
    <property type="match status" value="1"/>
</dbReference>